<evidence type="ECO:0000259" key="5">
    <source>
        <dbReference type="PROSITE" id="PS50931"/>
    </source>
</evidence>
<protein>
    <submittedName>
        <fullName evidence="6">LysR substrate-binding domain-containing protein</fullName>
    </submittedName>
</protein>
<dbReference type="Gene3D" id="3.40.190.290">
    <property type="match status" value="1"/>
</dbReference>
<dbReference type="RefSeq" id="WP_345249581.1">
    <property type="nucleotide sequence ID" value="NZ_BAABFO010000010.1"/>
</dbReference>
<dbReference type="Pfam" id="PF00126">
    <property type="entry name" value="HTH_1"/>
    <property type="match status" value="1"/>
</dbReference>
<name>A0ABP8H197_9BURK</name>
<keyword evidence="2" id="KW-0805">Transcription regulation</keyword>
<dbReference type="PROSITE" id="PS50931">
    <property type="entry name" value="HTH_LYSR"/>
    <property type="match status" value="1"/>
</dbReference>
<evidence type="ECO:0000313" key="6">
    <source>
        <dbReference type="EMBL" id="GAA4332924.1"/>
    </source>
</evidence>
<evidence type="ECO:0000313" key="7">
    <source>
        <dbReference type="Proteomes" id="UP001501671"/>
    </source>
</evidence>
<organism evidence="6 7">
    <name type="scientific">Pigmentiphaga soli</name>
    <dbReference type="NCBI Taxonomy" id="1007095"/>
    <lineage>
        <taxon>Bacteria</taxon>
        <taxon>Pseudomonadati</taxon>
        <taxon>Pseudomonadota</taxon>
        <taxon>Betaproteobacteria</taxon>
        <taxon>Burkholderiales</taxon>
        <taxon>Alcaligenaceae</taxon>
        <taxon>Pigmentiphaga</taxon>
    </lineage>
</organism>
<evidence type="ECO:0000256" key="3">
    <source>
        <dbReference type="ARBA" id="ARBA00023125"/>
    </source>
</evidence>
<sequence length="303" mass="32152">MNINRIDLATLSLFSKVAKTGSITRGAHAAGLAVGAASKRIADLEATLGVALLERHSRGIHITPAGRTLEDHARRILADVSQMVSELADHAAGHAGAIRIWANTSAATQYLPEVVARFLAANPGTRIELEHSTSGAAIIALLQGEADVAVFVSRTPPAGIQSCVFRADQLVLAAPRGHPLAARRSVDFSEVLDYDFICLPPSTSLAIRLREEAEAQERRVPVRFCVKSYDAMCRLVGAGLGVAVLPSAALQTQLAQLPLVQVGLNDPWTARDLLLGVRDFGALPPIARSFVASLCPQGVFVPR</sequence>
<comment type="similarity">
    <text evidence="1">Belongs to the LysR transcriptional regulatory family.</text>
</comment>
<evidence type="ECO:0000256" key="4">
    <source>
        <dbReference type="ARBA" id="ARBA00023163"/>
    </source>
</evidence>
<gene>
    <name evidence="6" type="ORF">GCM10023144_23520</name>
</gene>
<dbReference type="SUPFAM" id="SSF53850">
    <property type="entry name" value="Periplasmic binding protein-like II"/>
    <property type="match status" value="1"/>
</dbReference>
<dbReference type="PANTHER" id="PTHR30419:SF2">
    <property type="entry name" value="LYSR FAMILY TRANSCRIPTIONAL REGULATOR"/>
    <property type="match status" value="1"/>
</dbReference>
<dbReference type="InterPro" id="IPR005119">
    <property type="entry name" value="LysR_subst-bd"/>
</dbReference>
<dbReference type="PANTHER" id="PTHR30419">
    <property type="entry name" value="HTH-TYPE TRANSCRIPTIONAL REGULATOR YBHD"/>
    <property type="match status" value="1"/>
</dbReference>
<dbReference type="InterPro" id="IPR036388">
    <property type="entry name" value="WH-like_DNA-bd_sf"/>
</dbReference>
<evidence type="ECO:0000256" key="1">
    <source>
        <dbReference type="ARBA" id="ARBA00009437"/>
    </source>
</evidence>
<dbReference type="InterPro" id="IPR000847">
    <property type="entry name" value="LysR_HTH_N"/>
</dbReference>
<dbReference type="Pfam" id="PF03466">
    <property type="entry name" value="LysR_substrate"/>
    <property type="match status" value="1"/>
</dbReference>
<keyword evidence="4" id="KW-0804">Transcription</keyword>
<dbReference type="InterPro" id="IPR036390">
    <property type="entry name" value="WH_DNA-bd_sf"/>
</dbReference>
<dbReference type="EMBL" id="BAABFO010000010">
    <property type="protein sequence ID" value="GAA4332924.1"/>
    <property type="molecule type" value="Genomic_DNA"/>
</dbReference>
<comment type="caution">
    <text evidence="6">The sequence shown here is derived from an EMBL/GenBank/DDBJ whole genome shotgun (WGS) entry which is preliminary data.</text>
</comment>
<proteinExistence type="inferred from homology"/>
<evidence type="ECO:0000256" key="2">
    <source>
        <dbReference type="ARBA" id="ARBA00023015"/>
    </source>
</evidence>
<dbReference type="CDD" id="cd08421">
    <property type="entry name" value="PBP2_LTTR_like_1"/>
    <property type="match status" value="1"/>
</dbReference>
<keyword evidence="3" id="KW-0238">DNA-binding</keyword>
<dbReference type="SUPFAM" id="SSF46785">
    <property type="entry name" value="Winged helix' DNA-binding domain"/>
    <property type="match status" value="1"/>
</dbReference>
<dbReference type="Proteomes" id="UP001501671">
    <property type="component" value="Unassembled WGS sequence"/>
</dbReference>
<accession>A0ABP8H197</accession>
<dbReference type="InterPro" id="IPR050950">
    <property type="entry name" value="HTH-type_LysR_regulators"/>
</dbReference>
<reference evidence="7" key="1">
    <citation type="journal article" date="2019" name="Int. J. Syst. Evol. Microbiol.">
        <title>The Global Catalogue of Microorganisms (GCM) 10K type strain sequencing project: providing services to taxonomists for standard genome sequencing and annotation.</title>
        <authorList>
            <consortium name="The Broad Institute Genomics Platform"/>
            <consortium name="The Broad Institute Genome Sequencing Center for Infectious Disease"/>
            <person name="Wu L."/>
            <person name="Ma J."/>
        </authorList>
    </citation>
    <scope>NUCLEOTIDE SEQUENCE [LARGE SCALE GENOMIC DNA]</scope>
    <source>
        <strain evidence="7">JCM 17666</strain>
    </source>
</reference>
<feature type="domain" description="HTH lysR-type" evidence="5">
    <location>
        <begin position="6"/>
        <end position="63"/>
    </location>
</feature>
<keyword evidence="7" id="KW-1185">Reference proteome</keyword>
<dbReference type="Gene3D" id="1.10.10.10">
    <property type="entry name" value="Winged helix-like DNA-binding domain superfamily/Winged helix DNA-binding domain"/>
    <property type="match status" value="1"/>
</dbReference>